<evidence type="ECO:0000313" key="2">
    <source>
        <dbReference type="EMBL" id="OLS02329.1"/>
    </source>
</evidence>
<keyword evidence="1" id="KW-0812">Transmembrane</keyword>
<feature type="transmembrane region" description="Helical" evidence="1">
    <location>
        <begin position="52"/>
        <end position="72"/>
    </location>
</feature>
<dbReference type="Proteomes" id="UP000186112">
    <property type="component" value="Unassembled WGS sequence"/>
</dbReference>
<dbReference type="OrthoDB" id="1069985at2"/>
<protein>
    <recommendedName>
        <fullName evidence="4">Peptidase family M50</fullName>
    </recommendedName>
</protein>
<feature type="transmembrane region" description="Helical" evidence="1">
    <location>
        <begin position="131"/>
        <end position="158"/>
    </location>
</feature>
<evidence type="ECO:0000313" key="3">
    <source>
        <dbReference type="Proteomes" id="UP000186112"/>
    </source>
</evidence>
<accession>A0A1U7M537</accession>
<sequence length="386" mass="44471">MKKSSKKNEYLGYGLFVLICGGIGALFGFLSDSILKDFFEAYVDNDKIYREMFNIYFILLIIVLGYLVHIIIHEAGHLVFGLLTGYKFVSFRIGSFTLIREDGMFKWKRFNIPGTAGQCLMMPPEKKDGKFPFVIYNLGGVFMNSIFVAIGIIIAMAIKELNLINLIFILTNIAGIIVVVTNGIPMKIGGVANDGHNVISMIKDRHARDSFHLQLKVNGLLTEGMRMKDMAYEELKLPEGLDYRRPINFSRIFLVYNYHLDKMDFEKAREVLEFGSKYVDDTILVYKMEFAAEKLFLEIIGECDERKIDTIYSKNLKKYIKASKFMISKKRVMMAYEGLYKEKRESALVYLQELKKLSKMYPIKGEAKMEIMLANFIEKELEAKNI</sequence>
<feature type="transmembrane region" description="Helical" evidence="1">
    <location>
        <begin position="12"/>
        <end position="31"/>
    </location>
</feature>
<evidence type="ECO:0000256" key="1">
    <source>
        <dbReference type="SAM" id="Phobius"/>
    </source>
</evidence>
<dbReference type="EMBL" id="LTDM01000032">
    <property type="protein sequence ID" value="OLS02329.1"/>
    <property type="molecule type" value="Genomic_DNA"/>
</dbReference>
<feature type="transmembrane region" description="Helical" evidence="1">
    <location>
        <begin position="164"/>
        <end position="184"/>
    </location>
</feature>
<comment type="caution">
    <text evidence="2">The sequence shown here is derived from an EMBL/GenBank/DDBJ whole genome shotgun (WGS) entry which is preliminary data.</text>
</comment>
<reference evidence="2 3" key="1">
    <citation type="submission" date="2016-02" db="EMBL/GenBank/DDBJ databases">
        <title>Genome sequence of Tissierella creatinophila DSM 6911.</title>
        <authorList>
            <person name="Poehlein A."/>
            <person name="Daniel R."/>
        </authorList>
    </citation>
    <scope>NUCLEOTIDE SEQUENCE [LARGE SCALE GENOMIC DNA]</scope>
    <source>
        <strain evidence="2 3">DSM 6911</strain>
    </source>
</reference>
<feature type="transmembrane region" description="Helical" evidence="1">
    <location>
        <begin position="78"/>
        <end position="99"/>
    </location>
</feature>
<proteinExistence type="predicted"/>
<keyword evidence="1" id="KW-0472">Membrane</keyword>
<keyword evidence="3" id="KW-1185">Reference proteome</keyword>
<keyword evidence="1" id="KW-1133">Transmembrane helix</keyword>
<name>A0A1U7M537_TISCR</name>
<evidence type="ECO:0008006" key="4">
    <source>
        <dbReference type="Google" id="ProtNLM"/>
    </source>
</evidence>
<gene>
    <name evidence="2" type="ORF">TICRE_17160</name>
</gene>
<dbReference type="RefSeq" id="WP_075727108.1">
    <property type="nucleotide sequence ID" value="NZ_LTDM01000032.1"/>
</dbReference>
<dbReference type="AlphaFoldDB" id="A0A1U7M537"/>
<organism evidence="2 3">
    <name type="scientific">Tissierella creatinophila DSM 6911</name>
    <dbReference type="NCBI Taxonomy" id="1123403"/>
    <lineage>
        <taxon>Bacteria</taxon>
        <taxon>Bacillati</taxon>
        <taxon>Bacillota</taxon>
        <taxon>Tissierellia</taxon>
        <taxon>Tissierellales</taxon>
        <taxon>Tissierellaceae</taxon>
        <taxon>Tissierella</taxon>
    </lineage>
</organism>